<name>A0A9X3YH25_9GAMM</name>
<feature type="chain" id="PRO_5040824294" evidence="1">
    <location>
        <begin position="19"/>
        <end position="432"/>
    </location>
</feature>
<protein>
    <submittedName>
        <fullName evidence="2">Uncharacterized protein</fullName>
    </submittedName>
</protein>
<dbReference type="RefSeq" id="WP_263543355.1">
    <property type="nucleotide sequence ID" value="NZ_JAOVZO020000003.1"/>
</dbReference>
<reference evidence="2" key="1">
    <citation type="submission" date="2023-02" db="EMBL/GenBank/DDBJ databases">
        <title>Tahibacter soli sp. nov. isolated from soil.</title>
        <authorList>
            <person name="Baek J.H."/>
            <person name="Lee J.K."/>
            <person name="Choi D.G."/>
            <person name="Jeon C.O."/>
        </authorList>
    </citation>
    <scope>NUCLEOTIDE SEQUENCE</scope>
    <source>
        <strain evidence="2">BL</strain>
    </source>
</reference>
<evidence type="ECO:0000313" key="2">
    <source>
        <dbReference type="EMBL" id="MDC8012097.1"/>
    </source>
</evidence>
<evidence type="ECO:0000313" key="3">
    <source>
        <dbReference type="Proteomes" id="UP001139971"/>
    </source>
</evidence>
<sequence>MQKFIVYLWLLAAGTAGAASDPDLSFGSSGVMRYGFDAVGGGRNDRAGVACPGPRGSLFAVGTASSDRRVVSVWLAENGALDPSFSDDGKQSFDLPAAWPTLYGETGLCGSDGKVTFAFESADANDEGRLTLLRINPADGLPDASFGTGGRVDVDLDAYATGLGEIESIVAVNPGRDGDLIVTGWYDRPGDASSGFVVRITATGGVAAVAFAEAFDATSHQFVAAMPSPDGALWVAGTTDGAPRGGRVYRLDYATLAWLGTAATLPAGFEPRSGRALDAGAFALAGRIDEAVPAVALLTASGASALALPPVPSAHLVVDAQIVPLSNGTYAVAADVVNASNLRFGFYFAGVRRAGGAFALETTFGEDGSRLVPAGFGTGCGFAAFDLGRVTVWRDRPVWFGTAQVCDTISQHNDYLFLRLTRSDLIFRDGFQ</sequence>
<feature type="signal peptide" evidence="1">
    <location>
        <begin position="1"/>
        <end position="18"/>
    </location>
</feature>
<dbReference type="SUPFAM" id="SSF82171">
    <property type="entry name" value="DPP6 N-terminal domain-like"/>
    <property type="match status" value="1"/>
</dbReference>
<proteinExistence type="predicted"/>
<evidence type="ECO:0000256" key="1">
    <source>
        <dbReference type="SAM" id="SignalP"/>
    </source>
</evidence>
<dbReference type="AlphaFoldDB" id="A0A9X3YH25"/>
<keyword evidence="1" id="KW-0732">Signal</keyword>
<keyword evidence="3" id="KW-1185">Reference proteome</keyword>
<comment type="caution">
    <text evidence="2">The sequence shown here is derived from an EMBL/GenBank/DDBJ whole genome shotgun (WGS) entry which is preliminary data.</text>
</comment>
<dbReference type="EMBL" id="JAOVZO020000003">
    <property type="protein sequence ID" value="MDC8012097.1"/>
    <property type="molecule type" value="Genomic_DNA"/>
</dbReference>
<organism evidence="2 3">
    <name type="scientific">Tahibacter soli</name>
    <dbReference type="NCBI Taxonomy" id="2983605"/>
    <lineage>
        <taxon>Bacteria</taxon>
        <taxon>Pseudomonadati</taxon>
        <taxon>Pseudomonadota</taxon>
        <taxon>Gammaproteobacteria</taxon>
        <taxon>Lysobacterales</taxon>
        <taxon>Rhodanobacteraceae</taxon>
        <taxon>Tahibacter</taxon>
    </lineage>
</organism>
<dbReference type="Proteomes" id="UP001139971">
    <property type="component" value="Unassembled WGS sequence"/>
</dbReference>
<accession>A0A9X3YH25</accession>
<gene>
    <name evidence="2" type="ORF">OD750_006005</name>
</gene>